<dbReference type="Pfam" id="PF08284">
    <property type="entry name" value="RVP_2"/>
    <property type="match status" value="1"/>
</dbReference>
<gene>
    <name evidence="1" type="ORF">PHPALM_173</name>
</gene>
<dbReference type="Gene3D" id="2.40.70.10">
    <property type="entry name" value="Acid Proteases"/>
    <property type="match status" value="1"/>
</dbReference>
<sequence length="187" mass="21565">MVMEEMKKLKKRLFCPRICTSTVQCFANDFCVVNSNFIDSGATIDGVSPQFCATNGLWDRIEDYNEPMEIALAAKLKMTVPTKTITLTVYMEHFEPYTNDFLVIDVPEKQDILLGMPWLKTVNPDIDWVKKRVNPRVKEGLIEYFKHGYYSATSGITKFITSTQFGRMLKKPKTIECIFVIRPKTEK</sequence>
<accession>A0A2P4YVI7</accession>
<proteinExistence type="predicted"/>
<dbReference type="OrthoDB" id="128646at2759"/>
<dbReference type="EMBL" id="NCKW01000015">
    <property type="protein sequence ID" value="POM81807.1"/>
    <property type="molecule type" value="Genomic_DNA"/>
</dbReference>
<comment type="caution">
    <text evidence="1">The sequence shown here is derived from an EMBL/GenBank/DDBJ whole genome shotgun (WGS) entry which is preliminary data.</text>
</comment>
<protein>
    <submittedName>
        <fullName evidence="1">Uncharacterized protein</fullName>
    </submittedName>
</protein>
<dbReference type="InterPro" id="IPR021109">
    <property type="entry name" value="Peptidase_aspartic_dom_sf"/>
</dbReference>
<organism evidence="1 2">
    <name type="scientific">Phytophthora palmivora</name>
    <dbReference type="NCBI Taxonomy" id="4796"/>
    <lineage>
        <taxon>Eukaryota</taxon>
        <taxon>Sar</taxon>
        <taxon>Stramenopiles</taxon>
        <taxon>Oomycota</taxon>
        <taxon>Peronosporomycetes</taxon>
        <taxon>Peronosporales</taxon>
        <taxon>Peronosporaceae</taxon>
        <taxon>Phytophthora</taxon>
    </lineage>
</organism>
<name>A0A2P4YVI7_9STRA</name>
<dbReference type="Proteomes" id="UP000237271">
    <property type="component" value="Unassembled WGS sequence"/>
</dbReference>
<evidence type="ECO:0000313" key="1">
    <source>
        <dbReference type="EMBL" id="POM81807.1"/>
    </source>
</evidence>
<reference evidence="1 2" key="1">
    <citation type="journal article" date="2017" name="Genome Biol. Evol.">
        <title>Phytophthora megakarya and P. palmivora, closely related causal agents of cacao black pod rot, underwent increases in genome sizes and gene numbers by different mechanisms.</title>
        <authorList>
            <person name="Ali S.S."/>
            <person name="Shao J."/>
            <person name="Lary D.J."/>
            <person name="Kronmiller B."/>
            <person name="Shen D."/>
            <person name="Strem M.D."/>
            <person name="Amoako-Attah I."/>
            <person name="Akrofi A.Y."/>
            <person name="Begoude B.A."/>
            <person name="Ten Hoopen G.M."/>
            <person name="Coulibaly K."/>
            <person name="Kebe B.I."/>
            <person name="Melnick R.L."/>
            <person name="Guiltinan M.J."/>
            <person name="Tyler B.M."/>
            <person name="Meinhardt L.W."/>
            <person name="Bailey B.A."/>
        </authorList>
    </citation>
    <scope>NUCLEOTIDE SEQUENCE [LARGE SCALE GENOMIC DNA]</scope>
    <source>
        <strain evidence="2">sbr112.9</strain>
    </source>
</reference>
<evidence type="ECO:0000313" key="2">
    <source>
        <dbReference type="Proteomes" id="UP000237271"/>
    </source>
</evidence>
<dbReference type="CDD" id="cd00303">
    <property type="entry name" value="retropepsin_like"/>
    <property type="match status" value="1"/>
</dbReference>
<keyword evidence="2" id="KW-1185">Reference proteome</keyword>
<dbReference type="AlphaFoldDB" id="A0A2P4YVI7"/>